<dbReference type="SUPFAM" id="SSF46894">
    <property type="entry name" value="C-terminal effector domain of the bipartite response regulators"/>
    <property type="match status" value="1"/>
</dbReference>
<dbReference type="SMART" id="SM00448">
    <property type="entry name" value="REC"/>
    <property type="match status" value="1"/>
</dbReference>
<dbReference type="Gene3D" id="1.10.10.10">
    <property type="entry name" value="Winged helix-like DNA-binding domain superfamily/Winged helix DNA-binding domain"/>
    <property type="match status" value="1"/>
</dbReference>
<dbReference type="EMBL" id="JAAOLX010000010">
    <property type="protein sequence ID" value="NHQ87964.1"/>
    <property type="molecule type" value="Genomic_DNA"/>
</dbReference>
<dbReference type="InterPro" id="IPR016032">
    <property type="entry name" value="Sig_transdc_resp-reg_C-effctor"/>
</dbReference>
<dbReference type="InterPro" id="IPR036388">
    <property type="entry name" value="WH-like_DNA-bd_sf"/>
</dbReference>
<dbReference type="Gene3D" id="6.10.250.690">
    <property type="match status" value="1"/>
</dbReference>
<dbReference type="InterPro" id="IPR001789">
    <property type="entry name" value="Sig_transdc_resp-reg_receiver"/>
</dbReference>
<dbReference type="SMART" id="SM00862">
    <property type="entry name" value="Trans_reg_C"/>
    <property type="match status" value="1"/>
</dbReference>
<accession>A0ABX0L0Y9</accession>
<dbReference type="InterPro" id="IPR011006">
    <property type="entry name" value="CheY-like_superfamily"/>
</dbReference>
<keyword evidence="2" id="KW-0902">Two-component regulatory system</keyword>
<evidence type="ECO:0000313" key="10">
    <source>
        <dbReference type="EMBL" id="NHQ87964.1"/>
    </source>
</evidence>
<dbReference type="SUPFAM" id="SSF52172">
    <property type="entry name" value="CheY-like"/>
    <property type="match status" value="1"/>
</dbReference>
<feature type="DNA-binding region" description="OmpR/PhoB-type" evidence="7">
    <location>
        <begin position="146"/>
        <end position="245"/>
    </location>
</feature>
<evidence type="ECO:0000256" key="7">
    <source>
        <dbReference type="PROSITE-ProRule" id="PRU01091"/>
    </source>
</evidence>
<dbReference type="PANTHER" id="PTHR48111:SF1">
    <property type="entry name" value="TWO-COMPONENT RESPONSE REGULATOR ORR33"/>
    <property type="match status" value="1"/>
</dbReference>
<evidence type="ECO:0000256" key="5">
    <source>
        <dbReference type="ARBA" id="ARBA00023163"/>
    </source>
</evidence>
<evidence type="ECO:0000256" key="1">
    <source>
        <dbReference type="ARBA" id="ARBA00022553"/>
    </source>
</evidence>
<dbReference type="InterPro" id="IPR001867">
    <property type="entry name" value="OmpR/PhoB-type_DNA-bd"/>
</dbReference>
<dbReference type="Proteomes" id="UP000712570">
    <property type="component" value="Unassembled WGS sequence"/>
</dbReference>
<evidence type="ECO:0000313" key="11">
    <source>
        <dbReference type="Proteomes" id="UP000712570"/>
    </source>
</evidence>
<dbReference type="PANTHER" id="PTHR48111">
    <property type="entry name" value="REGULATOR OF RPOS"/>
    <property type="match status" value="1"/>
</dbReference>
<dbReference type="PROSITE" id="PS50110">
    <property type="entry name" value="RESPONSE_REGULATORY"/>
    <property type="match status" value="1"/>
</dbReference>
<organism evidence="10 11">
    <name type="scientific">Iodobacter violaceini</name>
    <dbReference type="NCBI Taxonomy" id="3044271"/>
    <lineage>
        <taxon>Bacteria</taxon>
        <taxon>Pseudomonadati</taxon>
        <taxon>Pseudomonadota</taxon>
        <taxon>Betaproteobacteria</taxon>
        <taxon>Neisseriales</taxon>
        <taxon>Chitinibacteraceae</taxon>
        <taxon>Iodobacter</taxon>
    </lineage>
</organism>
<evidence type="ECO:0000259" key="8">
    <source>
        <dbReference type="PROSITE" id="PS50110"/>
    </source>
</evidence>
<comment type="caution">
    <text evidence="10">The sequence shown here is derived from an EMBL/GenBank/DDBJ whole genome shotgun (WGS) entry which is preliminary data.</text>
</comment>
<evidence type="ECO:0000256" key="3">
    <source>
        <dbReference type="ARBA" id="ARBA00023015"/>
    </source>
</evidence>
<feature type="domain" description="OmpR/PhoB-type" evidence="9">
    <location>
        <begin position="146"/>
        <end position="245"/>
    </location>
</feature>
<protein>
    <submittedName>
        <fullName evidence="10">Response regulator transcription factor</fullName>
    </submittedName>
</protein>
<sequence>MVINSKIRRPVVEKNSSDPQVLIIEDEQDIASLICLHLQQLPAEISIATDGKSGLALALAQKWDAVILDLGLPGMNGLDLCRSLRSSCRHIPILILSARDSELDRVLGLELGADDYLTKPFSVLELQARIKALLRRSQIQGDVDVPDHIQAGELGLSRLQRRAWLAGCELTLTAREFDLLWFFAQNPGRAFSRSELLKHVWGYGHDGYEHTVNSHINRLRAKLEKQQGAEQFIHTVWGIGYRFEAAK</sequence>
<proteinExistence type="predicted"/>
<evidence type="ECO:0000256" key="2">
    <source>
        <dbReference type="ARBA" id="ARBA00023012"/>
    </source>
</evidence>
<feature type="domain" description="Response regulatory" evidence="8">
    <location>
        <begin position="20"/>
        <end position="134"/>
    </location>
</feature>
<feature type="modified residue" description="4-aspartylphosphate" evidence="6">
    <location>
        <position position="69"/>
    </location>
</feature>
<dbReference type="Pfam" id="PF00072">
    <property type="entry name" value="Response_reg"/>
    <property type="match status" value="1"/>
</dbReference>
<keyword evidence="4 7" id="KW-0238">DNA-binding</keyword>
<keyword evidence="3" id="KW-0805">Transcription regulation</keyword>
<dbReference type="PROSITE" id="PS51755">
    <property type="entry name" value="OMPR_PHOB"/>
    <property type="match status" value="1"/>
</dbReference>
<dbReference type="CDD" id="cd17574">
    <property type="entry name" value="REC_OmpR"/>
    <property type="match status" value="1"/>
</dbReference>
<dbReference type="Pfam" id="PF00486">
    <property type="entry name" value="Trans_reg_C"/>
    <property type="match status" value="1"/>
</dbReference>
<keyword evidence="11" id="KW-1185">Reference proteome</keyword>
<reference evidence="10 11" key="1">
    <citation type="submission" date="2020-03" db="EMBL/GenBank/DDBJ databases">
        <title>Draft genome sequence of environmentally isolated violet-colored cultures.</title>
        <authorList>
            <person name="Wilson H.S."/>
        </authorList>
    </citation>
    <scope>NUCLEOTIDE SEQUENCE [LARGE SCALE GENOMIC DNA]</scope>
    <source>
        <strain evidence="10 11">HSC-16F04</strain>
    </source>
</reference>
<name>A0ABX0L0Y9_9NEIS</name>
<evidence type="ECO:0000256" key="6">
    <source>
        <dbReference type="PROSITE-ProRule" id="PRU00169"/>
    </source>
</evidence>
<dbReference type="Gene3D" id="3.40.50.2300">
    <property type="match status" value="1"/>
</dbReference>
<evidence type="ECO:0000256" key="4">
    <source>
        <dbReference type="ARBA" id="ARBA00023125"/>
    </source>
</evidence>
<dbReference type="CDD" id="cd00383">
    <property type="entry name" value="trans_reg_C"/>
    <property type="match status" value="1"/>
</dbReference>
<evidence type="ECO:0000259" key="9">
    <source>
        <dbReference type="PROSITE" id="PS51755"/>
    </source>
</evidence>
<gene>
    <name evidence="10" type="ORF">HA050_17785</name>
</gene>
<keyword evidence="1 6" id="KW-0597">Phosphoprotein</keyword>
<keyword evidence="5" id="KW-0804">Transcription</keyword>
<dbReference type="InterPro" id="IPR039420">
    <property type="entry name" value="WalR-like"/>
</dbReference>